<dbReference type="NCBIfam" id="NF033817">
    <property type="entry name" value="Mplas_variab_LP"/>
    <property type="match status" value="1"/>
</dbReference>
<evidence type="ECO:0000256" key="6">
    <source>
        <dbReference type="ARBA" id="ARBA00023139"/>
    </source>
</evidence>
<feature type="domain" description="Lipoprotein-associated type-17" evidence="8">
    <location>
        <begin position="55"/>
        <end position="124"/>
    </location>
</feature>
<evidence type="ECO:0000313" key="10">
    <source>
        <dbReference type="Proteomes" id="UP000252477"/>
    </source>
</evidence>
<comment type="subcellular location">
    <subcellularLocation>
        <location evidence="1">Cell membrane</location>
        <topology evidence="1">Lipid-anchor</topology>
    </subcellularLocation>
</comment>
<sequence>MIYSKSYNKKTIFLPTPGSIASVITLPLVAAACNNTKPEPKPNTDQEAVNKSLDNIKVEVADKNKLPKEVKKTDITISDQVSGFTYSVESLSPNDKTGELTVKVKSTKGSLGATKDFKIDNFKKETKNDDKKNDLDKNKLDLKKELKEFKDNAKFNYSMNVINPFNAFALKLTYKPGYIHEVIDAKSKTNVAGEIQYHIVKISIKKETTKLFDVYIKLNANGSTFVDEKEFIRITEEKKANELKTKTIIATKDFKSKAEYKYNGKLDDTDANLFKQTNVILTKNDGYKSTFEVSKVDLIGKAVIAKFNIVSITDVNVKFSVYVKFNYTTSANKAEFVEKNFFEQLPTKEEQDKFKNAEFTYNGNLNEFNLNMIDISNKSFKINRIEKIDDPSQQILLVKIFATKDDKEFITYLKFLKNSNNKNTGLKISQLEFEQLVEKLLP</sequence>
<keyword evidence="7" id="KW-0449">Lipoprotein</keyword>
<evidence type="ECO:0000256" key="1">
    <source>
        <dbReference type="ARBA" id="ARBA00004193"/>
    </source>
</evidence>
<accession>A0A2Z5IRB0</accession>
<name>A0A2Z5IRB0_9BACT</name>
<dbReference type="PROSITE" id="PS51257">
    <property type="entry name" value="PROKAR_LIPOPROTEIN"/>
    <property type="match status" value="1"/>
</dbReference>
<keyword evidence="3" id="KW-0732">Signal</keyword>
<keyword evidence="2" id="KW-1003">Cell membrane</keyword>
<evidence type="ECO:0000256" key="3">
    <source>
        <dbReference type="ARBA" id="ARBA00022729"/>
    </source>
</evidence>
<dbReference type="Pfam" id="PF04200">
    <property type="entry name" value="Lipoprotein_17"/>
    <property type="match status" value="1"/>
</dbReference>
<reference evidence="9 10" key="1">
    <citation type="submission" date="2018-05" db="EMBL/GenBank/DDBJ databases">
        <title>Annotation of the Mycoplasma phocidae genome.</title>
        <authorList>
            <person name="Brown D.R."/>
            <person name="Kutish G.F."/>
            <person name="Frasca S.Jr."/>
        </authorList>
    </citation>
    <scope>NUCLEOTIDE SEQUENCE [LARGE SCALE GENOMIC DNA]</scope>
    <source>
        <strain evidence="9 10">105</strain>
    </source>
</reference>
<evidence type="ECO:0000259" key="8">
    <source>
        <dbReference type="Pfam" id="PF04200"/>
    </source>
</evidence>
<gene>
    <name evidence="9" type="ORF">DA803_01690</name>
</gene>
<organism evidence="9 10">
    <name type="scientific">[Mycoplasma] phocae</name>
    <dbReference type="NCBI Taxonomy" id="142651"/>
    <lineage>
        <taxon>Bacteria</taxon>
        <taxon>Bacillati</taxon>
        <taxon>Mycoplasmatota</taxon>
        <taxon>Mycoplasmoidales</taxon>
        <taxon>Metamycoplasmataceae</taxon>
        <taxon>Metamycoplasma</taxon>
    </lineage>
</organism>
<dbReference type="InterPro" id="IPR049890">
    <property type="entry name" value="VlpA-F-like_signal"/>
</dbReference>
<evidence type="ECO:0000256" key="5">
    <source>
        <dbReference type="ARBA" id="ARBA00023136"/>
    </source>
</evidence>
<keyword evidence="5" id="KW-0472">Membrane</keyword>
<protein>
    <recommendedName>
        <fullName evidence="8">Lipoprotein-associated type-17 domain-containing protein</fullName>
    </recommendedName>
</protein>
<proteinExistence type="predicted"/>
<evidence type="ECO:0000313" key="9">
    <source>
        <dbReference type="EMBL" id="AXE60796.1"/>
    </source>
</evidence>
<keyword evidence="6" id="KW-0564">Palmitate</keyword>
<evidence type="ECO:0000256" key="7">
    <source>
        <dbReference type="ARBA" id="ARBA00023288"/>
    </source>
</evidence>
<dbReference type="InterPro" id="IPR007326">
    <property type="entry name" value="Lipoprotein-assoc_dom"/>
</dbReference>
<keyword evidence="4" id="KW-0677">Repeat</keyword>
<evidence type="ECO:0000256" key="2">
    <source>
        <dbReference type="ARBA" id="ARBA00022475"/>
    </source>
</evidence>
<dbReference type="EMBL" id="CP029295">
    <property type="protein sequence ID" value="AXE60796.1"/>
    <property type="molecule type" value="Genomic_DNA"/>
</dbReference>
<evidence type="ECO:0000256" key="4">
    <source>
        <dbReference type="ARBA" id="ARBA00022737"/>
    </source>
</evidence>
<dbReference type="GO" id="GO:0005886">
    <property type="term" value="C:plasma membrane"/>
    <property type="evidence" value="ECO:0007669"/>
    <property type="project" value="UniProtKB-SubCell"/>
</dbReference>
<dbReference type="Proteomes" id="UP000252477">
    <property type="component" value="Chromosome"/>
</dbReference>
<keyword evidence="10" id="KW-1185">Reference proteome</keyword>
<dbReference type="AlphaFoldDB" id="A0A2Z5IRB0"/>
<dbReference type="KEGG" id="mpho:DA803_01690"/>